<organism evidence="1">
    <name type="scientific">Darwinula stevensoni</name>
    <dbReference type="NCBI Taxonomy" id="69355"/>
    <lineage>
        <taxon>Eukaryota</taxon>
        <taxon>Metazoa</taxon>
        <taxon>Ecdysozoa</taxon>
        <taxon>Arthropoda</taxon>
        <taxon>Crustacea</taxon>
        <taxon>Oligostraca</taxon>
        <taxon>Ostracoda</taxon>
        <taxon>Podocopa</taxon>
        <taxon>Podocopida</taxon>
        <taxon>Darwinulocopina</taxon>
        <taxon>Darwinuloidea</taxon>
        <taxon>Darwinulidae</taxon>
        <taxon>Darwinula</taxon>
    </lineage>
</organism>
<keyword evidence="2" id="KW-1185">Reference proteome</keyword>
<sequence length="612" mass="69340">MSNGTWKQKKRNRDKELNPDLPVAGWIMRIYTDYKSEIPEQREWMCGMQCNYTHVDFCLVDRLPGLGNITALQDQGRTWRFLPGMDPLVDIFISRCLEFEDFGHSAAIPVKRIYGKNKMTASIIKDYMKTRRLQEFVRSLNERIMQIRHEQDATSVTSPKEHRNQVHGCLAESPGSQTSIPPATSCAQELLSRTADTGKRIISSERKRTHRQAMPAERHEACFYGTHQIPLRMIRQSCAAARSFSTEAKDVLKKQILLEGEDMGCQLPILVASMPGTVRFDANYIHAYSYEAVAGQHIVQARKKLLEETPTGKDTCTCAIYVGVTEAEKRMLALHNAKLQAVPYNVLDVLQKYHEMQEAATDGEIPKEYTDTLKDRKKRQVINNLLRMGPPVVKEFLMMAKRLEDADPGCVSKKLYHLRHLGNPSISSNDFLESLKVVNCAGDMKKLGNNLEDVIRKKTLRTSFSELAGIREEEMDHRYSQHVTDEALKPFMRLKNPEKEKEWKGYVELCIGGQVTQNTEELGADSEIITVLGSHLEVPEGCFDLPFRSAVFAVESLGEAEKCLLGLNDHQGRFHGDKNIPTAFMVDDIKQAAAIQESLRSHCLKTVIAIIN</sequence>
<name>A0A7R9A489_9CRUS</name>
<dbReference type="EMBL" id="CAJPEV010000310">
    <property type="protein sequence ID" value="CAG0883798.1"/>
    <property type="molecule type" value="Genomic_DNA"/>
</dbReference>
<proteinExistence type="predicted"/>
<evidence type="ECO:0000313" key="2">
    <source>
        <dbReference type="Proteomes" id="UP000677054"/>
    </source>
</evidence>
<dbReference type="EMBL" id="LR899827">
    <property type="protein sequence ID" value="CAD7242733.1"/>
    <property type="molecule type" value="Genomic_DNA"/>
</dbReference>
<gene>
    <name evidence="1" type="ORF">DSTB1V02_LOCUS2685</name>
</gene>
<protein>
    <submittedName>
        <fullName evidence="1">Uncharacterized protein</fullName>
    </submittedName>
</protein>
<dbReference type="AlphaFoldDB" id="A0A7R9A489"/>
<dbReference type="Proteomes" id="UP000677054">
    <property type="component" value="Unassembled WGS sequence"/>
</dbReference>
<accession>A0A7R9A489</accession>
<reference evidence="1" key="1">
    <citation type="submission" date="2020-11" db="EMBL/GenBank/DDBJ databases">
        <authorList>
            <person name="Tran Van P."/>
        </authorList>
    </citation>
    <scope>NUCLEOTIDE SEQUENCE</scope>
</reference>
<evidence type="ECO:0000313" key="1">
    <source>
        <dbReference type="EMBL" id="CAD7242733.1"/>
    </source>
</evidence>